<keyword evidence="2" id="KW-0902">Two-component regulatory system</keyword>
<feature type="modified residue" description="4-aspartylphosphate" evidence="3">
    <location>
        <position position="56"/>
    </location>
</feature>
<evidence type="ECO:0000313" key="8">
    <source>
        <dbReference type="Proteomes" id="UP000075515"/>
    </source>
</evidence>
<organism evidence="7 8">
    <name type="scientific">Sorangium cellulosum</name>
    <name type="common">Polyangium cellulosum</name>
    <dbReference type="NCBI Taxonomy" id="56"/>
    <lineage>
        <taxon>Bacteria</taxon>
        <taxon>Pseudomonadati</taxon>
        <taxon>Myxococcota</taxon>
        <taxon>Polyangia</taxon>
        <taxon>Polyangiales</taxon>
        <taxon>Polyangiaceae</taxon>
        <taxon>Sorangium</taxon>
    </lineage>
</organism>
<evidence type="ECO:0000256" key="3">
    <source>
        <dbReference type="PROSITE-ProRule" id="PRU00169"/>
    </source>
</evidence>
<dbReference type="InterPro" id="IPR001789">
    <property type="entry name" value="Sig_transdc_resp-reg_receiver"/>
</dbReference>
<evidence type="ECO:0000313" key="6">
    <source>
        <dbReference type="EMBL" id="KYF60361.1"/>
    </source>
</evidence>
<accession>A0A150RZP8</accession>
<dbReference type="InterPro" id="IPR050595">
    <property type="entry name" value="Bact_response_regulator"/>
</dbReference>
<dbReference type="InterPro" id="IPR009057">
    <property type="entry name" value="Homeodomain-like_sf"/>
</dbReference>
<dbReference type="AlphaFoldDB" id="A0A150RZP8"/>
<evidence type="ECO:0000313" key="7">
    <source>
        <dbReference type="EMBL" id="KYF85651.1"/>
    </source>
</evidence>
<dbReference type="SMART" id="SM00448">
    <property type="entry name" value="REC"/>
    <property type="match status" value="1"/>
</dbReference>
<dbReference type="GO" id="GO:0000160">
    <property type="term" value="P:phosphorelay signal transduction system"/>
    <property type="evidence" value="ECO:0007669"/>
    <property type="project" value="UniProtKB-KW"/>
</dbReference>
<evidence type="ECO:0000256" key="1">
    <source>
        <dbReference type="ARBA" id="ARBA00022553"/>
    </source>
</evidence>
<dbReference type="SUPFAM" id="SSF52172">
    <property type="entry name" value="CheY-like"/>
    <property type="match status" value="1"/>
</dbReference>
<evidence type="ECO:0000313" key="9">
    <source>
        <dbReference type="Proteomes" id="UP000075604"/>
    </source>
</evidence>
<dbReference type="PROSITE" id="PS50110">
    <property type="entry name" value="RESPONSE_REGULATORY"/>
    <property type="match status" value="1"/>
</dbReference>
<dbReference type="Proteomes" id="UP000075604">
    <property type="component" value="Unassembled WGS sequence"/>
</dbReference>
<sequence>MTRRIETALLVDDDDAFRTTLQGALRRRGVVARTAATIDEGLVALEYEPVDLVVIDYRMPRGDGLSALAKYRKLQPDAAIVMLTGFGDIPLAVAAMREGADTLLSKPVDADKLLREAAGLRERQRPPPSSAAAPTPPPGSLKLDDLEREAIRAALRESGGVVATAAKLLGIDRRTLQRKLKKLGG</sequence>
<dbReference type="Gene3D" id="1.10.10.60">
    <property type="entry name" value="Homeodomain-like"/>
    <property type="match status" value="1"/>
</dbReference>
<dbReference type="PANTHER" id="PTHR44591">
    <property type="entry name" value="STRESS RESPONSE REGULATOR PROTEIN 1"/>
    <property type="match status" value="1"/>
</dbReference>
<keyword evidence="1 3" id="KW-0597">Phosphoprotein</keyword>
<gene>
    <name evidence="6" type="ORF">BE04_10845</name>
    <name evidence="7" type="ORF">BE18_03400</name>
</gene>
<comment type="caution">
    <text evidence="7">The sequence shown here is derived from an EMBL/GenBank/DDBJ whole genome shotgun (WGS) entry which is preliminary data.</text>
</comment>
<dbReference type="EMBL" id="JEMC01002683">
    <property type="protein sequence ID" value="KYF85651.1"/>
    <property type="molecule type" value="Genomic_DNA"/>
</dbReference>
<reference evidence="8 9" key="1">
    <citation type="submission" date="2014-02" db="EMBL/GenBank/DDBJ databases">
        <title>The small core and large imbalanced accessory genome model reveals a collaborative survival strategy of Sorangium cellulosum strains in nature.</title>
        <authorList>
            <person name="Han K."/>
            <person name="Peng R."/>
            <person name="Blom J."/>
            <person name="Li Y.-Z."/>
        </authorList>
    </citation>
    <scope>NUCLEOTIDE SEQUENCE [LARGE SCALE GENOMIC DNA]</scope>
    <source>
        <strain evidence="7 8">So0149</strain>
        <strain evidence="6 9">So0157-18</strain>
    </source>
</reference>
<feature type="region of interest" description="Disordered" evidence="4">
    <location>
        <begin position="119"/>
        <end position="143"/>
    </location>
</feature>
<name>A0A150RZP8_SORCE</name>
<evidence type="ECO:0000259" key="5">
    <source>
        <dbReference type="PROSITE" id="PS50110"/>
    </source>
</evidence>
<evidence type="ECO:0000256" key="4">
    <source>
        <dbReference type="SAM" id="MobiDB-lite"/>
    </source>
</evidence>
<dbReference type="InterPro" id="IPR002197">
    <property type="entry name" value="HTH_Fis"/>
</dbReference>
<feature type="domain" description="Response regulatory" evidence="5">
    <location>
        <begin position="7"/>
        <end position="121"/>
    </location>
</feature>
<dbReference type="Gene3D" id="3.40.50.2300">
    <property type="match status" value="1"/>
</dbReference>
<evidence type="ECO:0000256" key="2">
    <source>
        <dbReference type="ARBA" id="ARBA00023012"/>
    </source>
</evidence>
<dbReference type="PRINTS" id="PR01590">
    <property type="entry name" value="HTHFIS"/>
</dbReference>
<dbReference type="PANTHER" id="PTHR44591:SF14">
    <property type="entry name" value="PROTEIN PILG"/>
    <property type="match status" value="1"/>
</dbReference>
<dbReference type="EMBL" id="JELX01000954">
    <property type="protein sequence ID" value="KYF60361.1"/>
    <property type="molecule type" value="Genomic_DNA"/>
</dbReference>
<dbReference type="Proteomes" id="UP000075515">
    <property type="component" value="Unassembled WGS sequence"/>
</dbReference>
<feature type="compositionally biased region" description="Pro residues" evidence="4">
    <location>
        <begin position="126"/>
        <end position="139"/>
    </location>
</feature>
<protein>
    <submittedName>
        <fullName evidence="7">Two component system response regulator</fullName>
    </submittedName>
</protein>
<dbReference type="InterPro" id="IPR011006">
    <property type="entry name" value="CheY-like_superfamily"/>
</dbReference>
<dbReference type="SUPFAM" id="SSF46689">
    <property type="entry name" value="Homeodomain-like"/>
    <property type="match status" value="1"/>
</dbReference>
<dbReference type="GO" id="GO:0043565">
    <property type="term" value="F:sequence-specific DNA binding"/>
    <property type="evidence" value="ECO:0007669"/>
    <property type="project" value="InterPro"/>
</dbReference>
<dbReference type="Pfam" id="PF02954">
    <property type="entry name" value="HTH_8"/>
    <property type="match status" value="1"/>
</dbReference>
<dbReference type="Pfam" id="PF00072">
    <property type="entry name" value="Response_reg"/>
    <property type="match status" value="1"/>
</dbReference>
<proteinExistence type="predicted"/>